<dbReference type="InterPro" id="IPR041705">
    <property type="entry name" value="PIN_Sll0205"/>
</dbReference>
<organism evidence="2 3">
    <name type="scientific">Crocosphaera subtropica (strain ATCC 51142 / BH68)</name>
    <name type="common">Cyanothece sp. (strain ATCC 51142)</name>
    <dbReference type="NCBI Taxonomy" id="43989"/>
    <lineage>
        <taxon>Bacteria</taxon>
        <taxon>Bacillati</taxon>
        <taxon>Cyanobacteriota</taxon>
        <taxon>Cyanophyceae</taxon>
        <taxon>Oscillatoriophycideae</taxon>
        <taxon>Chroococcales</taxon>
        <taxon>Aphanothecaceae</taxon>
        <taxon>Crocosphaera</taxon>
        <taxon>Crocosphaera subtropica</taxon>
    </lineage>
</organism>
<dbReference type="KEGG" id="cyt:cce_4226"/>
<evidence type="ECO:0000259" key="1">
    <source>
        <dbReference type="Pfam" id="PF01850"/>
    </source>
</evidence>
<dbReference type="SUPFAM" id="SSF88723">
    <property type="entry name" value="PIN domain-like"/>
    <property type="match status" value="1"/>
</dbReference>
<dbReference type="HOGENOM" id="CLU_129890_0_1_3"/>
<dbReference type="Proteomes" id="UP000001203">
    <property type="component" value="Chromosome circular"/>
</dbReference>
<dbReference type="PANTHER" id="PTHR36173:SF1">
    <property type="entry name" value="RIBONUCLEASE VAPC22"/>
    <property type="match status" value="1"/>
</dbReference>
<dbReference type="EMBL" id="CP000806">
    <property type="protein sequence ID" value="ACB53574.1"/>
    <property type="molecule type" value="Genomic_DNA"/>
</dbReference>
<keyword evidence="3" id="KW-1185">Reference proteome</keyword>
<sequence>MGKFKMIILDTHIWIWWVDNNSRLTQRQRKLINTYQSDRLGISIISCWEVAKLVENNRLVLSCSVDEWLNGAIAYPGVQLLNLSDPIIVASTQLINFHRDPADQLIVATSQVYNCPLLTADKKILAYPHVQTLI</sequence>
<evidence type="ECO:0000313" key="3">
    <source>
        <dbReference type="Proteomes" id="UP000001203"/>
    </source>
</evidence>
<dbReference type="Pfam" id="PF01850">
    <property type="entry name" value="PIN"/>
    <property type="match status" value="1"/>
</dbReference>
<feature type="domain" description="PIN" evidence="1">
    <location>
        <begin position="7"/>
        <end position="126"/>
    </location>
</feature>
<reference evidence="2 3" key="1">
    <citation type="journal article" date="2008" name="Proc. Natl. Acad. Sci. U.S.A.">
        <title>The genome of Cyanothece 51142, a unicellular diazotrophic cyanobacterium important in the marine nitrogen cycle.</title>
        <authorList>
            <person name="Welsh E.A."/>
            <person name="Liberton M."/>
            <person name="Stoeckel J."/>
            <person name="Loh T."/>
            <person name="Elvitigala T."/>
            <person name="Wang C."/>
            <person name="Wollam A."/>
            <person name="Fulton R.S."/>
            <person name="Clifton S.W."/>
            <person name="Jacobs J.M."/>
            <person name="Aurora R."/>
            <person name="Ghosh B.K."/>
            <person name="Sherman L.A."/>
            <person name="Smith R.D."/>
            <person name="Wilson R.K."/>
            <person name="Pakrasi H.B."/>
        </authorList>
    </citation>
    <scope>NUCLEOTIDE SEQUENCE [LARGE SCALE GENOMIC DNA]</scope>
    <source>
        <strain evidence="3">ATCC 51142 / BH68</strain>
    </source>
</reference>
<dbReference type="Gene3D" id="3.40.50.1010">
    <property type="entry name" value="5'-nuclease"/>
    <property type="match status" value="1"/>
</dbReference>
<dbReference type="InterPro" id="IPR002716">
    <property type="entry name" value="PIN_dom"/>
</dbReference>
<protein>
    <recommendedName>
        <fullName evidence="1">PIN domain-containing protein</fullName>
    </recommendedName>
</protein>
<proteinExistence type="predicted"/>
<dbReference type="InterPro" id="IPR029060">
    <property type="entry name" value="PIN-like_dom_sf"/>
</dbReference>
<evidence type="ECO:0000313" key="2">
    <source>
        <dbReference type="EMBL" id="ACB53574.1"/>
    </source>
</evidence>
<accession>B1WSJ5</accession>
<dbReference type="PANTHER" id="PTHR36173">
    <property type="entry name" value="RIBONUCLEASE VAPC16-RELATED"/>
    <property type="match status" value="1"/>
</dbReference>
<dbReference type="CDD" id="cd09872">
    <property type="entry name" value="PIN_Sll0205-like"/>
    <property type="match status" value="1"/>
</dbReference>
<dbReference type="STRING" id="43989.cce_4226"/>
<dbReference type="InterPro" id="IPR052919">
    <property type="entry name" value="TA_system_RNase"/>
</dbReference>
<dbReference type="eggNOG" id="COG3744">
    <property type="taxonomic scope" value="Bacteria"/>
</dbReference>
<gene>
    <name evidence="2" type="ordered locus">cce_4226</name>
</gene>
<dbReference type="AlphaFoldDB" id="B1WSJ5"/>
<name>B1WSJ5_CROS5</name>